<dbReference type="PANTHER" id="PTHR36307">
    <property type="entry name" value="FLAGELLA BASAL BODY P-RING FORMATION PROTEIN FLGA"/>
    <property type="match status" value="1"/>
</dbReference>
<dbReference type="STRING" id="1931241.BVH74_02740"/>
<keyword evidence="9" id="KW-0969">Cilium</keyword>
<dbReference type="SMART" id="SM00858">
    <property type="entry name" value="SAF"/>
    <property type="match status" value="1"/>
</dbReference>
<feature type="chain" id="PRO_5012052833" description="Flagella basal body P-ring formation protein FlgA" evidence="7">
    <location>
        <begin position="42"/>
        <end position="258"/>
    </location>
</feature>
<dbReference type="CDD" id="cd11614">
    <property type="entry name" value="SAF_CpaB_FlgA_like"/>
    <property type="match status" value="1"/>
</dbReference>
<evidence type="ECO:0000256" key="3">
    <source>
        <dbReference type="ARBA" id="ARBA00014754"/>
    </source>
</evidence>
<dbReference type="Gene3D" id="2.30.30.760">
    <property type="match status" value="1"/>
</dbReference>
<keyword evidence="9" id="KW-0966">Cell projection</keyword>
<keyword evidence="9" id="KW-0282">Flagellum</keyword>
<dbReference type="GO" id="GO:0044780">
    <property type="term" value="P:bacterial-type flagellum assembly"/>
    <property type="evidence" value="ECO:0007669"/>
    <property type="project" value="InterPro"/>
</dbReference>
<reference evidence="9 10" key="1">
    <citation type="submission" date="2017-03" db="EMBL/GenBank/DDBJ databases">
        <title>Complete genome sequence of the novel DNRA strain Pseudomonas sp. S-6-2 isolated from Chinese polluted river sediment. Journal of Biotechnology.</title>
        <authorList>
            <person name="Li J."/>
            <person name="Xiang F."/>
            <person name="Wang L."/>
            <person name="Xi L."/>
            <person name="Liu J."/>
        </authorList>
    </citation>
    <scope>NUCLEOTIDE SEQUENCE [LARGE SCALE GENOMIC DNA]</scope>
    <source>
        <strain evidence="9 10">S-6-2</strain>
    </source>
</reference>
<evidence type="ECO:0000256" key="6">
    <source>
        <dbReference type="ARBA" id="ARBA00025643"/>
    </source>
</evidence>
<evidence type="ECO:0000256" key="5">
    <source>
        <dbReference type="ARBA" id="ARBA00022764"/>
    </source>
</evidence>
<dbReference type="PANTHER" id="PTHR36307:SF1">
    <property type="entry name" value="FLAGELLA BASAL BODY P-RING FORMATION PROTEIN FLGA"/>
    <property type="match status" value="1"/>
</dbReference>
<dbReference type="Proteomes" id="UP000243488">
    <property type="component" value="Chromosome"/>
</dbReference>
<comment type="subcellular location">
    <subcellularLocation>
        <location evidence="1">Periplasm</location>
    </subcellularLocation>
</comment>
<feature type="domain" description="SAF" evidence="8">
    <location>
        <begin position="133"/>
        <end position="195"/>
    </location>
</feature>
<evidence type="ECO:0000256" key="1">
    <source>
        <dbReference type="ARBA" id="ARBA00004418"/>
    </source>
</evidence>
<dbReference type="NCBIfam" id="TIGR03170">
    <property type="entry name" value="flgA_cterm"/>
    <property type="match status" value="1"/>
</dbReference>
<evidence type="ECO:0000313" key="9">
    <source>
        <dbReference type="EMBL" id="AQZ93741.1"/>
    </source>
</evidence>
<proteinExistence type="inferred from homology"/>
<organism evidence="9 10">
    <name type="scientific">Halopseudomonas phragmitis</name>
    <dbReference type="NCBI Taxonomy" id="1931241"/>
    <lineage>
        <taxon>Bacteria</taxon>
        <taxon>Pseudomonadati</taxon>
        <taxon>Pseudomonadota</taxon>
        <taxon>Gammaproteobacteria</taxon>
        <taxon>Pseudomonadales</taxon>
        <taxon>Pseudomonadaceae</taxon>
        <taxon>Halopseudomonas</taxon>
    </lineage>
</organism>
<dbReference type="RefSeq" id="WP_080048599.1">
    <property type="nucleotide sequence ID" value="NZ_CP020100.1"/>
</dbReference>
<evidence type="ECO:0000313" key="10">
    <source>
        <dbReference type="Proteomes" id="UP000243488"/>
    </source>
</evidence>
<comment type="similarity">
    <text evidence="2">Belongs to the FlgA family.</text>
</comment>
<name>A0A1V0B1G9_9GAMM</name>
<evidence type="ECO:0000256" key="2">
    <source>
        <dbReference type="ARBA" id="ARBA00010474"/>
    </source>
</evidence>
<dbReference type="InterPro" id="IPR013974">
    <property type="entry name" value="SAF"/>
</dbReference>
<keyword evidence="4 7" id="KW-0732">Signal</keyword>
<dbReference type="AlphaFoldDB" id="A0A1V0B1G9"/>
<sequence length="258" mass="28248">MSSKPHKAAFFPLCQTGGQRWGKTLSACLALLLLPITSALANSASEQIEQAVSQYLEALIELEAQRQGWQDLNHNLNITPLTDSSGFPPCSQPVRVTQTSGQPSPLERLRLEVRCPDSPGWSLLVSTQQNLFLPVLVTATTVDRGQPLEAGHLKWQRINISRAQRGFMVREDEVIGLSARRRLRTDQVLNPSLLSEAAAVRRGQQVRILARQHGIEASTLGEALADGQPGDIIRVRNLSSDKVIQAQVLGPALVTSTW</sequence>
<dbReference type="EMBL" id="CP020100">
    <property type="protein sequence ID" value="AQZ93741.1"/>
    <property type="molecule type" value="Genomic_DNA"/>
</dbReference>
<evidence type="ECO:0000259" key="8">
    <source>
        <dbReference type="SMART" id="SM00858"/>
    </source>
</evidence>
<keyword evidence="5" id="KW-0574">Periplasm</keyword>
<gene>
    <name evidence="9" type="ORF">BVH74_02740</name>
</gene>
<keyword evidence="10" id="KW-1185">Reference proteome</keyword>
<dbReference type="GO" id="GO:0042597">
    <property type="term" value="C:periplasmic space"/>
    <property type="evidence" value="ECO:0007669"/>
    <property type="project" value="UniProtKB-SubCell"/>
</dbReference>
<dbReference type="KEGG" id="ppha:BVH74_02740"/>
<evidence type="ECO:0000256" key="7">
    <source>
        <dbReference type="SAM" id="SignalP"/>
    </source>
</evidence>
<evidence type="ECO:0000256" key="4">
    <source>
        <dbReference type="ARBA" id="ARBA00022729"/>
    </source>
</evidence>
<accession>A0A1V0B1G9</accession>
<dbReference type="InterPro" id="IPR017585">
    <property type="entry name" value="SAF_FlgA"/>
</dbReference>
<dbReference type="Pfam" id="PF13144">
    <property type="entry name" value="ChapFlgA"/>
    <property type="match status" value="1"/>
</dbReference>
<comment type="function">
    <text evidence="6">Involved in the assembly process of the P-ring formation. It may associate with FlgF on the rod constituting a structure essential for the P-ring assembly or may act as a modulator protein for the P-ring assembly.</text>
</comment>
<protein>
    <recommendedName>
        <fullName evidence="3">Flagella basal body P-ring formation protein FlgA</fullName>
    </recommendedName>
</protein>
<dbReference type="Gene3D" id="3.90.1210.10">
    <property type="entry name" value="Antifreeze-like/N-acetylneuraminic acid synthase C-terminal domain"/>
    <property type="match status" value="1"/>
</dbReference>
<feature type="signal peptide" evidence="7">
    <location>
        <begin position="1"/>
        <end position="41"/>
    </location>
</feature>
<dbReference type="InterPro" id="IPR039246">
    <property type="entry name" value="Flagellar_FlgA"/>
</dbReference>